<evidence type="ECO:0000259" key="2">
    <source>
        <dbReference type="PROSITE" id="PS50011"/>
    </source>
</evidence>
<dbReference type="Pfam" id="PF14479">
    <property type="entry name" value="HeLo"/>
    <property type="match status" value="1"/>
</dbReference>
<feature type="coiled-coil region" evidence="1">
    <location>
        <begin position="175"/>
        <end position="202"/>
    </location>
</feature>
<dbReference type="EMBL" id="JAGMWT010000006">
    <property type="protein sequence ID" value="KAH7127141.1"/>
    <property type="molecule type" value="Genomic_DNA"/>
</dbReference>
<dbReference type="InterPro" id="IPR011009">
    <property type="entry name" value="Kinase-like_dom_sf"/>
</dbReference>
<dbReference type="InterPro" id="IPR029498">
    <property type="entry name" value="HeLo_dom"/>
</dbReference>
<organism evidence="3 4">
    <name type="scientific">Dendryphion nanum</name>
    <dbReference type="NCBI Taxonomy" id="256645"/>
    <lineage>
        <taxon>Eukaryota</taxon>
        <taxon>Fungi</taxon>
        <taxon>Dikarya</taxon>
        <taxon>Ascomycota</taxon>
        <taxon>Pezizomycotina</taxon>
        <taxon>Dothideomycetes</taxon>
        <taxon>Pleosporomycetidae</taxon>
        <taxon>Pleosporales</taxon>
        <taxon>Torulaceae</taxon>
        <taxon>Dendryphion</taxon>
    </lineage>
</organism>
<dbReference type="SUPFAM" id="SSF56112">
    <property type="entry name" value="Protein kinase-like (PK-like)"/>
    <property type="match status" value="1"/>
</dbReference>
<sequence length="537" mass="61337">MAEIFGTVITAINAFEIVLAVGKFLKSGIENAQSFGDDTGQLVIKMHNQQVRASQLKLLLFGELSGSSIKDEKGQIRPCWFLRLPIEAMVTVSDSLQECQRVTQRYHILQKYGFSTSEIRDAFGDDNKKQHSNTSYTTILKWAFHDKKKAVKMIAEYREWVEDVYQLVLGYFLAKEHDIVQLQALEENKEAQELEIAKSLRLKRIIESDPMIADNEVVLLELDMLNTVVSDNETTCSLNQGTFAEENVLLEFIEYVVDRTAVQGVPEGIGAQVERLAKLMQSPKPREILGLRSQGYVHQPGKQRFAFVYEFPGNMKNPVTINLSELLCRHTKFRPSLTRRLVLAHQLALAVLNLHTLGWVHKSLRSSNVVFFRSKPDWKLTSQERLFEPWLCGFEYSRPVDAETWKLADRNLLRNIYRHPRRWGKPTTKFEKEHDIYALGVMLLEIGLWEPAVSFERQGFKDWADEPDKVKERMLEHASKRLGFFAGEAYQRVVLGCLEGTVGLGIDGLRCEEALKEDVVDELHGLCRSEEMGSAAG</sequence>
<proteinExistence type="predicted"/>
<dbReference type="Pfam" id="PF24476">
    <property type="entry name" value="DUF7580"/>
    <property type="match status" value="1"/>
</dbReference>
<comment type="caution">
    <text evidence="3">The sequence shown here is derived from an EMBL/GenBank/DDBJ whole genome shotgun (WGS) entry which is preliminary data.</text>
</comment>
<keyword evidence="4" id="KW-1185">Reference proteome</keyword>
<gene>
    <name evidence="3" type="ORF">B0J11DRAFT_296108</name>
</gene>
<dbReference type="OrthoDB" id="1911848at2759"/>
<dbReference type="PANTHER" id="PTHR37542">
    <property type="entry name" value="HELO DOMAIN-CONTAINING PROTEIN-RELATED"/>
    <property type="match status" value="1"/>
</dbReference>
<name>A0A9P9INU4_9PLEO</name>
<evidence type="ECO:0000313" key="3">
    <source>
        <dbReference type="EMBL" id="KAH7127141.1"/>
    </source>
</evidence>
<protein>
    <recommendedName>
        <fullName evidence="2">Protein kinase domain-containing protein</fullName>
    </recommendedName>
</protein>
<evidence type="ECO:0000313" key="4">
    <source>
        <dbReference type="Proteomes" id="UP000700596"/>
    </source>
</evidence>
<feature type="domain" description="Protein kinase" evidence="2">
    <location>
        <begin position="232"/>
        <end position="537"/>
    </location>
</feature>
<dbReference type="Gene3D" id="1.20.120.1020">
    <property type="entry name" value="Prion-inhibition and propagation, HeLo domain"/>
    <property type="match status" value="1"/>
</dbReference>
<dbReference type="InterPro" id="IPR000719">
    <property type="entry name" value="Prot_kinase_dom"/>
</dbReference>
<keyword evidence="1" id="KW-0175">Coiled coil</keyword>
<dbReference type="GO" id="GO:0004672">
    <property type="term" value="F:protein kinase activity"/>
    <property type="evidence" value="ECO:0007669"/>
    <property type="project" value="InterPro"/>
</dbReference>
<dbReference type="PROSITE" id="PS50011">
    <property type="entry name" value="PROTEIN_KINASE_DOM"/>
    <property type="match status" value="1"/>
</dbReference>
<dbReference type="AlphaFoldDB" id="A0A9P9INU4"/>
<dbReference type="InterPro" id="IPR056002">
    <property type="entry name" value="DUF7580"/>
</dbReference>
<dbReference type="PANTHER" id="PTHR37542:SF3">
    <property type="entry name" value="PRION-INHIBITION AND PROPAGATION HELO DOMAIN-CONTAINING PROTEIN"/>
    <property type="match status" value="1"/>
</dbReference>
<reference evidence="3" key="1">
    <citation type="journal article" date="2021" name="Nat. Commun.">
        <title>Genetic determinants of endophytism in the Arabidopsis root mycobiome.</title>
        <authorList>
            <person name="Mesny F."/>
            <person name="Miyauchi S."/>
            <person name="Thiergart T."/>
            <person name="Pickel B."/>
            <person name="Atanasova L."/>
            <person name="Karlsson M."/>
            <person name="Huettel B."/>
            <person name="Barry K.W."/>
            <person name="Haridas S."/>
            <person name="Chen C."/>
            <person name="Bauer D."/>
            <person name="Andreopoulos W."/>
            <person name="Pangilinan J."/>
            <person name="LaButti K."/>
            <person name="Riley R."/>
            <person name="Lipzen A."/>
            <person name="Clum A."/>
            <person name="Drula E."/>
            <person name="Henrissat B."/>
            <person name="Kohler A."/>
            <person name="Grigoriev I.V."/>
            <person name="Martin F.M."/>
            <person name="Hacquard S."/>
        </authorList>
    </citation>
    <scope>NUCLEOTIDE SEQUENCE</scope>
    <source>
        <strain evidence="3">MPI-CAGE-CH-0243</strain>
    </source>
</reference>
<dbReference type="Gene3D" id="1.10.510.10">
    <property type="entry name" value="Transferase(Phosphotransferase) domain 1"/>
    <property type="match status" value="1"/>
</dbReference>
<dbReference type="InterPro" id="IPR038305">
    <property type="entry name" value="HeLo_sf"/>
</dbReference>
<accession>A0A9P9INU4</accession>
<dbReference type="Proteomes" id="UP000700596">
    <property type="component" value="Unassembled WGS sequence"/>
</dbReference>
<dbReference type="GO" id="GO:0005524">
    <property type="term" value="F:ATP binding"/>
    <property type="evidence" value="ECO:0007669"/>
    <property type="project" value="InterPro"/>
</dbReference>
<evidence type="ECO:0000256" key="1">
    <source>
        <dbReference type="SAM" id="Coils"/>
    </source>
</evidence>